<proteinExistence type="predicted"/>
<gene>
    <name evidence="2" type="ORF">GPM19_00375</name>
</gene>
<dbReference type="Proteomes" id="UP000437638">
    <property type="component" value="Unassembled WGS sequence"/>
</dbReference>
<comment type="caution">
    <text evidence="2">The sequence shown here is derived from an EMBL/GenBank/DDBJ whole genome shotgun (WGS) entry which is preliminary data.</text>
</comment>
<sequence>MKYQKAHKVLDERDKLRRFRELDDAFGEALRQLDDPNNSFNIPTGPPVRSLQTLEDDDKELEVEKRQAQREEQFQQRLEALMSEYQQSGESVKQLLDTLLRFGLCK</sequence>
<name>A0A7X3GXR5_9GAMM</name>
<protein>
    <submittedName>
        <fullName evidence="2">Uncharacterized protein</fullName>
    </submittedName>
</protein>
<keyword evidence="3" id="KW-1185">Reference proteome</keyword>
<organism evidence="2 3">
    <name type="scientific">Vreelandella zhuhanensis</name>
    <dbReference type="NCBI Taxonomy" id="2684210"/>
    <lineage>
        <taxon>Bacteria</taxon>
        <taxon>Pseudomonadati</taxon>
        <taxon>Pseudomonadota</taxon>
        <taxon>Gammaproteobacteria</taxon>
        <taxon>Oceanospirillales</taxon>
        <taxon>Halomonadaceae</taxon>
        <taxon>Vreelandella</taxon>
    </lineage>
</organism>
<evidence type="ECO:0000313" key="3">
    <source>
        <dbReference type="Proteomes" id="UP000437638"/>
    </source>
</evidence>
<dbReference type="RefSeq" id="WP_160416919.1">
    <property type="nucleotide sequence ID" value="NZ_WTKP01000001.1"/>
</dbReference>
<accession>A0A7X3GXR5</accession>
<feature type="region of interest" description="Disordered" evidence="1">
    <location>
        <begin position="34"/>
        <end position="53"/>
    </location>
</feature>
<evidence type="ECO:0000313" key="2">
    <source>
        <dbReference type="EMBL" id="MWJ26674.1"/>
    </source>
</evidence>
<reference evidence="2 3" key="1">
    <citation type="submission" date="2019-12" db="EMBL/GenBank/DDBJ databases">
        <title>Halomonas rutogse sp. nov. isolated from two lakes on Tibetan Plateau.</title>
        <authorList>
            <person name="Gao P."/>
        </authorList>
    </citation>
    <scope>NUCLEOTIDE SEQUENCE [LARGE SCALE GENOMIC DNA]</scope>
    <source>
        <strain evidence="2 3">ZH2S</strain>
    </source>
</reference>
<evidence type="ECO:0000256" key="1">
    <source>
        <dbReference type="SAM" id="MobiDB-lite"/>
    </source>
</evidence>
<dbReference type="EMBL" id="WTKP01000001">
    <property type="protein sequence ID" value="MWJ26674.1"/>
    <property type="molecule type" value="Genomic_DNA"/>
</dbReference>
<dbReference type="AlphaFoldDB" id="A0A7X3GXR5"/>